<dbReference type="PROSITE" id="PS51910">
    <property type="entry name" value="GH18_2"/>
    <property type="match status" value="1"/>
</dbReference>
<feature type="domain" description="GH18" evidence="6">
    <location>
        <begin position="35"/>
        <end position="393"/>
    </location>
</feature>
<dbReference type="InterPro" id="IPR001579">
    <property type="entry name" value="Glyco_hydro_18_chit_AS"/>
</dbReference>
<dbReference type="SUPFAM" id="SSF51445">
    <property type="entry name" value="(Trans)glycosidases"/>
    <property type="match status" value="1"/>
</dbReference>
<dbReference type="RefSeq" id="WP_095673127.1">
    <property type="nucleotide sequence ID" value="NZ_CP016773.1"/>
</dbReference>
<dbReference type="InterPro" id="IPR011583">
    <property type="entry name" value="Chitinase_II/V-like_cat"/>
</dbReference>
<dbReference type="OrthoDB" id="99456at2"/>
<evidence type="ECO:0000313" key="8">
    <source>
        <dbReference type="Proteomes" id="UP000217215"/>
    </source>
</evidence>
<comment type="similarity">
    <text evidence="4">Belongs to the glycosyl hydrolase 18 family.</text>
</comment>
<keyword evidence="1 3" id="KW-0378">Hydrolase</keyword>
<dbReference type="Gene3D" id="3.10.50.10">
    <property type="match status" value="1"/>
</dbReference>
<evidence type="ECO:0000256" key="1">
    <source>
        <dbReference type="ARBA" id="ARBA00022801"/>
    </source>
</evidence>
<name>A0A249KFF8_9ACTN</name>
<dbReference type="Gene3D" id="3.20.20.80">
    <property type="entry name" value="Glycosidases"/>
    <property type="match status" value="1"/>
</dbReference>
<evidence type="ECO:0000259" key="6">
    <source>
        <dbReference type="PROSITE" id="PS51910"/>
    </source>
</evidence>
<dbReference type="KEGG" id="psuf:A1sIA56_01085"/>
<dbReference type="GO" id="GO:0004553">
    <property type="term" value="F:hydrolase activity, hydrolyzing O-glycosyl compounds"/>
    <property type="evidence" value="ECO:0007669"/>
    <property type="project" value="InterPro"/>
</dbReference>
<dbReference type="SMART" id="SM00636">
    <property type="entry name" value="Glyco_18"/>
    <property type="match status" value="1"/>
</dbReference>
<dbReference type="GO" id="GO:0005975">
    <property type="term" value="P:carbohydrate metabolic process"/>
    <property type="evidence" value="ECO:0007669"/>
    <property type="project" value="InterPro"/>
</dbReference>
<dbReference type="EMBL" id="CP016773">
    <property type="protein sequence ID" value="ASY15532.1"/>
    <property type="molecule type" value="Genomic_DNA"/>
</dbReference>
<dbReference type="AlphaFoldDB" id="A0A249KFF8"/>
<evidence type="ECO:0000256" key="2">
    <source>
        <dbReference type="ARBA" id="ARBA00023295"/>
    </source>
</evidence>
<accession>A0A249KFF8</accession>
<keyword evidence="2 3" id="KW-0326">Glycosidase</keyword>
<sequence length="590" mass="63205">MAKNLFRSTALVIATLSLFATALTAPARADDNPPRKILTGWIPYYSMKTALPDALNNADLVREVMPFWYTLKFDGKAKAPYVADLYAPANPSVPISEPLTAMRNAGLSIIPTITDGTSKLVLAGLLKNPTSRTQVVNAIMNLVRTNNYDGIDLDFEGFAFVDGNSTWAGTAPSWVALVKELSAALRAEKKLLSVSTPYVLNPTGAQKGYFVYAWAAIAPYIDKLRIMTYDYSVSKVGPIGPITWTERTVQYAVSIMPASKVYVGVPGYGRDWVTAVTGVCPANVINTVKAGAKAATFVMRDAAALAATYGAVPTYNEQFGEMTFSYQKVYNGTTATGLSTSCTASRTAWYQDARSWALRADLVTKYRIGGITAWTFGMEEPFAMEAIRTVAKSVAPDQVTLTAAIDKNVVDYGNPITVNALITIKDKSAVAGVPVRIEGKSQGDSTWRLLATATSGIDGKIEKAVIVGKSTAIRVASDATWERTEGLSPEFPVSVNRLLVVSAPATVKSAAPITITGNIRPRLAGSSVTLERLVGKEWKAAGTAVLTDAQGNFTISLSGYPRGVIPFRVTVAADSLWNVVSSPTFNIIIR</sequence>
<feature type="signal peptide" evidence="5">
    <location>
        <begin position="1"/>
        <end position="29"/>
    </location>
</feature>
<evidence type="ECO:0000313" key="7">
    <source>
        <dbReference type="EMBL" id="ASY15532.1"/>
    </source>
</evidence>
<reference evidence="7 8" key="1">
    <citation type="submission" date="2016-07" db="EMBL/GenBank/DDBJ databases">
        <title>High microdiversification within the ubiquitous acI lineage of Actinobacteria.</title>
        <authorList>
            <person name="Neuenschwander S.M."/>
            <person name="Salcher M."/>
            <person name="Ghai R."/>
            <person name="Pernthaler J."/>
        </authorList>
    </citation>
    <scope>NUCLEOTIDE SEQUENCE [LARGE SCALE GENOMIC DNA]</scope>
    <source>
        <strain evidence="7">MMS-IA-56</strain>
    </source>
</reference>
<dbReference type="InterPro" id="IPR029070">
    <property type="entry name" value="Chitinase_insertion_sf"/>
</dbReference>
<evidence type="ECO:0000256" key="3">
    <source>
        <dbReference type="RuleBase" id="RU000489"/>
    </source>
</evidence>
<dbReference type="Pfam" id="PF00704">
    <property type="entry name" value="Glyco_hydro_18"/>
    <property type="match status" value="1"/>
</dbReference>
<protein>
    <submittedName>
        <fullName evidence="7">Putative glycosyl hydrolase</fullName>
    </submittedName>
</protein>
<evidence type="ECO:0000256" key="4">
    <source>
        <dbReference type="RuleBase" id="RU004453"/>
    </source>
</evidence>
<evidence type="ECO:0000256" key="5">
    <source>
        <dbReference type="SAM" id="SignalP"/>
    </source>
</evidence>
<dbReference type="GO" id="GO:0008061">
    <property type="term" value="F:chitin binding"/>
    <property type="evidence" value="ECO:0007669"/>
    <property type="project" value="InterPro"/>
</dbReference>
<keyword evidence="5" id="KW-0732">Signal</keyword>
<dbReference type="PANTHER" id="PTHR46066:SF2">
    <property type="entry name" value="CHITINASE DOMAIN-CONTAINING PROTEIN 1"/>
    <property type="match status" value="1"/>
</dbReference>
<dbReference type="InterPro" id="IPR001223">
    <property type="entry name" value="Glyco_hydro18_cat"/>
</dbReference>
<dbReference type="Proteomes" id="UP000217215">
    <property type="component" value="Chromosome"/>
</dbReference>
<proteinExistence type="inferred from homology"/>
<keyword evidence="8" id="KW-1185">Reference proteome</keyword>
<feature type="chain" id="PRO_5012445081" evidence="5">
    <location>
        <begin position="30"/>
        <end position="590"/>
    </location>
</feature>
<organism evidence="7 8">
    <name type="scientific">Candidatus Planktophila sulfonica</name>
    <dbReference type="NCBI Taxonomy" id="1884904"/>
    <lineage>
        <taxon>Bacteria</taxon>
        <taxon>Bacillati</taxon>
        <taxon>Actinomycetota</taxon>
        <taxon>Actinomycetes</taxon>
        <taxon>Candidatus Nanopelagicales</taxon>
        <taxon>Candidatus Nanopelagicaceae</taxon>
        <taxon>Candidatus Planktophila</taxon>
    </lineage>
</organism>
<dbReference type="InterPro" id="IPR017853">
    <property type="entry name" value="GH"/>
</dbReference>
<gene>
    <name evidence="7" type="ORF">A1sIA56_01085</name>
</gene>
<dbReference type="PANTHER" id="PTHR46066">
    <property type="entry name" value="CHITINASE DOMAIN-CONTAINING PROTEIN 1 FAMILY MEMBER"/>
    <property type="match status" value="1"/>
</dbReference>
<dbReference type="PROSITE" id="PS01095">
    <property type="entry name" value="GH18_1"/>
    <property type="match status" value="1"/>
</dbReference>